<dbReference type="InterPro" id="IPR001810">
    <property type="entry name" value="F-box_dom"/>
</dbReference>
<dbReference type="Pfam" id="PF08387">
    <property type="entry name" value="FBD"/>
    <property type="match status" value="1"/>
</dbReference>
<dbReference type="SUPFAM" id="SSF81383">
    <property type="entry name" value="F-box domain"/>
    <property type="match status" value="2"/>
</dbReference>
<proteinExistence type="predicted"/>
<dbReference type="PANTHER" id="PTHR31900">
    <property type="entry name" value="F-BOX/RNI SUPERFAMILY PROTEIN-RELATED"/>
    <property type="match status" value="1"/>
</dbReference>
<dbReference type="OrthoDB" id="650312at2759"/>
<dbReference type="Proteomes" id="UP000245207">
    <property type="component" value="Unassembled WGS sequence"/>
</dbReference>
<feature type="domain" description="F-box" evidence="1">
    <location>
        <begin position="12"/>
        <end position="64"/>
    </location>
</feature>
<comment type="caution">
    <text evidence="2">The sequence shown here is derived from an EMBL/GenBank/DDBJ whole genome shotgun (WGS) entry which is preliminary data.</text>
</comment>
<dbReference type="PANTHER" id="PTHR31900:SF31">
    <property type="entry name" value="F-BOX_LRR-REPEAT PROTEIN 13-LIKE"/>
    <property type="match status" value="1"/>
</dbReference>
<dbReference type="SUPFAM" id="SSF52047">
    <property type="entry name" value="RNI-like"/>
    <property type="match status" value="2"/>
</dbReference>
<dbReference type="STRING" id="35608.A0A2U1N1F5"/>
<organism evidence="2 3">
    <name type="scientific">Artemisia annua</name>
    <name type="common">Sweet wormwood</name>
    <dbReference type="NCBI Taxonomy" id="35608"/>
    <lineage>
        <taxon>Eukaryota</taxon>
        <taxon>Viridiplantae</taxon>
        <taxon>Streptophyta</taxon>
        <taxon>Embryophyta</taxon>
        <taxon>Tracheophyta</taxon>
        <taxon>Spermatophyta</taxon>
        <taxon>Magnoliopsida</taxon>
        <taxon>eudicotyledons</taxon>
        <taxon>Gunneridae</taxon>
        <taxon>Pentapetalae</taxon>
        <taxon>asterids</taxon>
        <taxon>campanulids</taxon>
        <taxon>Asterales</taxon>
        <taxon>Asteraceae</taxon>
        <taxon>Asteroideae</taxon>
        <taxon>Anthemideae</taxon>
        <taxon>Artemisiinae</taxon>
        <taxon>Artemisia</taxon>
    </lineage>
</organism>
<keyword evidence="3" id="KW-1185">Reference proteome</keyword>
<dbReference type="Pfam" id="PF00646">
    <property type="entry name" value="F-box"/>
    <property type="match status" value="2"/>
</dbReference>
<dbReference type="AlphaFoldDB" id="A0A2U1N1F5"/>
<dbReference type="InterPro" id="IPR053781">
    <property type="entry name" value="F-box_AtFBL13-like"/>
</dbReference>
<dbReference type="PROSITE" id="PS50181">
    <property type="entry name" value="FBOX"/>
    <property type="match status" value="2"/>
</dbReference>
<dbReference type="CDD" id="cd22160">
    <property type="entry name" value="F-box_AtFBL13-like"/>
    <property type="match status" value="2"/>
</dbReference>
<dbReference type="InterPro" id="IPR006566">
    <property type="entry name" value="FBD"/>
</dbReference>
<accession>A0A2U1N1F5</accession>
<evidence type="ECO:0000313" key="3">
    <source>
        <dbReference type="Proteomes" id="UP000245207"/>
    </source>
</evidence>
<protein>
    <submittedName>
        <fullName evidence="2">FBD-like protein</fullName>
    </submittedName>
</protein>
<name>A0A2U1N1F5_ARTAN</name>
<gene>
    <name evidence="2" type="ORF">CTI12_AA310980</name>
</gene>
<reference evidence="2 3" key="1">
    <citation type="journal article" date="2018" name="Mol. Plant">
        <title>The genome of Artemisia annua provides insight into the evolution of Asteraceae family and artemisinin biosynthesis.</title>
        <authorList>
            <person name="Shen Q."/>
            <person name="Zhang L."/>
            <person name="Liao Z."/>
            <person name="Wang S."/>
            <person name="Yan T."/>
            <person name="Shi P."/>
            <person name="Liu M."/>
            <person name="Fu X."/>
            <person name="Pan Q."/>
            <person name="Wang Y."/>
            <person name="Lv Z."/>
            <person name="Lu X."/>
            <person name="Zhang F."/>
            <person name="Jiang W."/>
            <person name="Ma Y."/>
            <person name="Chen M."/>
            <person name="Hao X."/>
            <person name="Li L."/>
            <person name="Tang Y."/>
            <person name="Lv G."/>
            <person name="Zhou Y."/>
            <person name="Sun X."/>
            <person name="Brodelius P.E."/>
            <person name="Rose J.K.C."/>
            <person name="Tang K."/>
        </authorList>
    </citation>
    <scope>NUCLEOTIDE SEQUENCE [LARGE SCALE GENOMIC DNA]</scope>
    <source>
        <strain evidence="3">cv. Huhao1</strain>
        <tissue evidence="2">Leaf</tissue>
    </source>
</reference>
<sequence length="787" mass="92019">MTSTSENILTDADRLSNLPEKVVSRILSLMPTKLAVQTCILSKRWRYSWTLVHSLDFDDIHHSLHDNTQFRRSEVHHSRYGSSRDSLSLEIQRSIQRSIYRSECFSTFVNRVFELLKKSQVEKLRLHVDRCYVSESAVSEWINKAIMLNVCELDIRVNYIEFPSSIFTCKTLTKFTLHFINLYWHCPSSMSLPFLKTLNIDLPFLKTYNIYFRLQNHVDNALKVIHACPVLENLSLMSWYNNEDYKFKIPTLKKLKLTIRQSRPAVNKVILNVPNLEHLFLDGDLCSNFFIEDLSSKVEARVSCEVNDYRLLADLLKRLSDNSQLLMTSTSENILTDADRLSNLPEKVVSRILSLMPTKLAVQTCILSKRWRYSWTLVHSLDFDDIHHSLHNNTQFRRSEVHHSRYGSSRDSLSLEIQRSIQRSIYRSECFSMFVNRVFELLKKSQVEKLRLHVDRCYVSESAVSEWINKAIMLNVCELDIRVNYIEFPSSIFTCKTLTKFTLHFINLYWHCPSSMNLPFLKTLNIDLPFLKTYNIYFRLQNHVDNALKVIHACPVLENLSLMSWYNNEDYKFKIPTLKKLKLTIRQSRPAVNKVILNVPNLEHLFLDGDLCSNFFIEDLSSKVEARVSCEVNDYRLLADLLKRLSGAKYISATTYPNGKPANLKYPNLKRLELSGYVGMRWQLITQILENCSELEYLSIEKPNEGCWEEPEYAPTCMLMSLKTMKYANTTCYWDDMQFLKFILGNSNVLKTLTLQYAPTLSFTEKTRLRKNLAIYAKDCEICFVES</sequence>
<dbReference type="InterPro" id="IPR036047">
    <property type="entry name" value="F-box-like_dom_sf"/>
</dbReference>
<dbReference type="EMBL" id="PKPP01003858">
    <property type="protein sequence ID" value="PWA67296.1"/>
    <property type="molecule type" value="Genomic_DNA"/>
</dbReference>
<feature type="domain" description="F-box" evidence="1">
    <location>
        <begin position="338"/>
        <end position="390"/>
    </location>
</feature>
<evidence type="ECO:0000313" key="2">
    <source>
        <dbReference type="EMBL" id="PWA67296.1"/>
    </source>
</evidence>
<evidence type="ECO:0000259" key="1">
    <source>
        <dbReference type="PROSITE" id="PS50181"/>
    </source>
</evidence>
<dbReference type="InterPro" id="IPR050232">
    <property type="entry name" value="FBL13/AtMIF1-like"/>
</dbReference>